<dbReference type="Proteomes" id="UP000509568">
    <property type="component" value="Chromosome"/>
</dbReference>
<keyword evidence="2" id="KW-1185">Reference proteome</keyword>
<evidence type="ECO:0000313" key="1">
    <source>
        <dbReference type="EMBL" id="QKZ04702.1"/>
    </source>
</evidence>
<dbReference type="AlphaFoldDB" id="A0A7D5H3L6"/>
<proteinExistence type="predicted"/>
<protein>
    <submittedName>
        <fullName evidence="1">Ig-like domain repeat protein</fullName>
    </submittedName>
</protein>
<gene>
    <name evidence="1" type="ORF">HWQ56_13260</name>
</gene>
<dbReference type="RefSeq" id="WP_176570775.1">
    <property type="nucleotide sequence ID" value="NZ_CP056030.1"/>
</dbReference>
<dbReference type="EMBL" id="CP056030">
    <property type="protein sequence ID" value="QKZ04702.1"/>
    <property type="molecule type" value="Genomic_DNA"/>
</dbReference>
<name>A0A7D5H3L6_9PSED</name>
<sequence>MQASPFAENATMARFPITYIHPQPVPRVLPAIPDTKLRILVGDTFKVLVQDPNGDWIPGDAGINHDMIVPDLGLPVELNYDRKREGDVVAVRWKNGPASGDPSEYIRVHSYIVKASDVNMDDEVLNNAHPLVLYLTEGVPQPAQAAFFFEVTRPGDNETPSAIATALIKLSRPGGTDEDPLPGHQNLKAPVVPKPVFDKLEDVVLQIEAYPHIRVRDVVVITWGGVPTEFTLTAEQAQPGGTLTFVIPKDVLELAGDAERLEVVYRVRDEVYNHSEDSNGRRWSMPTWVEVDANDNPLSALWIEEAESGQPGEFRLHLDWLGGNPATAGIMVDGVYVRLGDTIELTLRGTTRDGAAVLEHYYDDVKVVGRPLTFKIPYEVLARLAQSSAAVYYTVVARVPGQRGRVRKAWRAWMAALADDVPPIRSKRITLRVDGEVVDLAAPVVVDAPGGQLPIDAPARIDVLPYVPMHEGDLVMLTWTGTSASGQPVLRQIEHTLSKNEENTVLRFEVETLYVNQLDGRLATVSYTVTAGGARRQSDVAVVRVGTWQALYPAPTLPEAQDGVLLPENVPAEGALLVLPAAVQVVPGDVVYYHWQGSIAGVYGDRKIVDETAEKPEFRIAKAQVEANLGGTATVNYSIQRGATFIGLSADLSVQVGKQTAIELPPPRVEHLSANGELKPGDVPRGTQVTVAFDDMLLDDQIALFWTGTEGDGTPPLPWQSGNEAKTVVFQISAKAIAANLNHGVQVMYALIRGSTVINSPVVAVRVLDFAPGDLPTPLMPDAVGDVLDVLGLTADADVRIPVWPLIGVGQKVWLKLVGQNLDGSALTLTLATGAAVSASETTAGFVRTASRTQLQQLKDGTTLRVEAKVSVDTSANANEAEAKVLPVKSYTVKTIALIQPLITSVKDPANNEIPQNGATFATSVTVTGTATASQQVEVFDQGVNKGAAPVNAAGIWSREVSALATGTHVLTAVASYDSSLVSPARTFTTLADVRPTITSVQGASGNVGNGGTTTDTALTLRGNAAPNLQVRVEDNGVNQGTVTVGANGVWSRQVSPLALGQHSFKVMALYGSGQQSAAWSVTVAKPQPVVVYEWDFRNGAGGWIGPDWNPVRIGSNGSTSFAYVATNVQLQAAAIWHPDLGLPAGEYTLECQAGGDKQFVVRIGSLSVTCPAAQLTPVRLSGVTTSGISTLVHLPSSPIVAGETVRLANIRISRGV</sequence>
<evidence type="ECO:0000313" key="2">
    <source>
        <dbReference type="Proteomes" id="UP000509568"/>
    </source>
</evidence>
<organism evidence="1 2">
    <name type="scientific">Pseudomonas eucalypticola</name>
    <dbReference type="NCBI Taxonomy" id="2599595"/>
    <lineage>
        <taxon>Bacteria</taxon>
        <taxon>Pseudomonadati</taxon>
        <taxon>Pseudomonadota</taxon>
        <taxon>Gammaproteobacteria</taxon>
        <taxon>Pseudomonadales</taxon>
        <taxon>Pseudomonadaceae</taxon>
        <taxon>Pseudomonas</taxon>
    </lineage>
</organism>
<dbReference type="InterPro" id="IPR013783">
    <property type="entry name" value="Ig-like_fold"/>
</dbReference>
<dbReference type="KEGG" id="pez:HWQ56_13260"/>
<dbReference type="Gene3D" id="2.60.40.10">
    <property type="entry name" value="Immunoglobulins"/>
    <property type="match status" value="2"/>
</dbReference>
<accession>A0A7D5H3L6</accession>
<reference evidence="1 2" key="1">
    <citation type="submission" date="2020-06" db="EMBL/GenBank/DDBJ databases">
        <title>Pseudomonas eucalypticola sp. nov., an endophyte of Eucalyptus dunnii leaves with biocontrol ability of eucalyptus leaf blight.</title>
        <authorList>
            <person name="Liu Y."/>
            <person name="Song Z."/>
            <person name="Zeng H."/>
            <person name="Lu M."/>
            <person name="Wang X."/>
            <person name="Lian X."/>
            <person name="Zhang Q."/>
        </authorList>
    </citation>
    <scope>NUCLEOTIDE SEQUENCE [LARGE SCALE GENOMIC DNA]</scope>
    <source>
        <strain evidence="1 2">NP-1</strain>
    </source>
</reference>